<protein>
    <submittedName>
        <fullName evidence="2">Phage head morphogenesis protein, SPP1 gp7 family</fullName>
    </submittedName>
</protein>
<dbReference type="Proteomes" id="UP000007939">
    <property type="component" value="Chromosome"/>
</dbReference>
<dbReference type="InterPro" id="IPR006528">
    <property type="entry name" value="Phage_head_morphogenesis_dom"/>
</dbReference>
<organism evidence="2 3">
    <name type="scientific">Parasphaerochaeta coccoides (strain ATCC BAA-1237 / DSM 17374 / SPN1)</name>
    <name type="common">Sphaerochaeta coccoides</name>
    <dbReference type="NCBI Taxonomy" id="760011"/>
    <lineage>
        <taxon>Bacteria</taxon>
        <taxon>Pseudomonadati</taxon>
        <taxon>Spirochaetota</taxon>
        <taxon>Spirochaetia</taxon>
        <taxon>Spirochaetales</taxon>
        <taxon>Sphaerochaetaceae</taxon>
        <taxon>Parasphaerochaeta</taxon>
    </lineage>
</organism>
<dbReference type="RefSeq" id="WP_013739436.1">
    <property type="nucleotide sequence ID" value="NC_015436.1"/>
</dbReference>
<reference evidence="3" key="1">
    <citation type="submission" date="2011-04" db="EMBL/GenBank/DDBJ databases">
        <title>The complete genome of Spirochaeta coccoides DSM 17374.</title>
        <authorList>
            <person name="Lucas S."/>
            <person name="Copeland A."/>
            <person name="Lapidus A."/>
            <person name="Bruce D."/>
            <person name="Goodwin L."/>
            <person name="Pitluck S."/>
            <person name="Peters L."/>
            <person name="Kyrpides N."/>
            <person name="Mavromatis K."/>
            <person name="Pagani I."/>
            <person name="Ivanova N."/>
            <person name="Ovchinnikova G."/>
            <person name="Lu M."/>
            <person name="Detter J.C."/>
            <person name="Tapia R."/>
            <person name="Han C."/>
            <person name="Land M."/>
            <person name="Hauser L."/>
            <person name="Markowitz V."/>
            <person name="Cheng J.-F."/>
            <person name="Hugenholtz P."/>
            <person name="Woyke T."/>
            <person name="Wu D."/>
            <person name="Spring S."/>
            <person name="Schroeder M."/>
            <person name="Brambilla E."/>
            <person name="Klenk H.-P."/>
            <person name="Eisen J.A."/>
        </authorList>
    </citation>
    <scope>NUCLEOTIDE SEQUENCE [LARGE SCALE GENOMIC DNA]</scope>
    <source>
        <strain evidence="3">ATCC BAA-1237 / DSM 17374 / SPN1</strain>
    </source>
</reference>
<dbReference type="EMBL" id="CP002659">
    <property type="protein sequence ID" value="AEC02040.1"/>
    <property type="molecule type" value="Genomic_DNA"/>
</dbReference>
<dbReference type="eggNOG" id="COG2369">
    <property type="taxonomic scope" value="Bacteria"/>
</dbReference>
<reference evidence="2 3" key="2">
    <citation type="journal article" date="2012" name="Stand. Genomic Sci.">
        <title>Complete genome sequence of the termite hindgut bacterium Spirochaeta coccoides type strain (SPN1(T)), reclassification in the genus Sphaerochaeta as Sphaerochaeta coccoides comb. nov. and emendations of the family Spirochaetaceae and the genus Sphaerochaeta.</title>
        <authorList>
            <person name="Abt B."/>
            <person name="Han C."/>
            <person name="Scheuner C."/>
            <person name="Lu M."/>
            <person name="Lapidus A."/>
            <person name="Nolan M."/>
            <person name="Lucas S."/>
            <person name="Hammon N."/>
            <person name="Deshpande S."/>
            <person name="Cheng J.F."/>
            <person name="Tapia R."/>
            <person name="Goodwin L.A."/>
            <person name="Pitluck S."/>
            <person name="Liolios K."/>
            <person name="Pagani I."/>
            <person name="Ivanova N."/>
            <person name="Mavromatis K."/>
            <person name="Mikhailova N."/>
            <person name="Huntemann M."/>
            <person name="Pati A."/>
            <person name="Chen A."/>
            <person name="Palaniappan K."/>
            <person name="Land M."/>
            <person name="Hauser L."/>
            <person name="Brambilla E.M."/>
            <person name="Rohde M."/>
            <person name="Spring S."/>
            <person name="Gronow S."/>
            <person name="Goker M."/>
            <person name="Woyke T."/>
            <person name="Bristow J."/>
            <person name="Eisen J.A."/>
            <person name="Markowitz V."/>
            <person name="Hugenholtz P."/>
            <person name="Kyrpides N.C."/>
            <person name="Klenk H.P."/>
            <person name="Detter J.C."/>
        </authorList>
    </citation>
    <scope>NUCLEOTIDE SEQUENCE [LARGE SCALE GENOMIC DNA]</scope>
    <source>
        <strain evidence="3">ATCC BAA-1237 / DSM 17374 / SPN1</strain>
    </source>
</reference>
<evidence type="ECO:0000313" key="3">
    <source>
        <dbReference type="Proteomes" id="UP000007939"/>
    </source>
</evidence>
<keyword evidence="3" id="KW-1185">Reference proteome</keyword>
<name>F4GHE1_PARC1</name>
<proteinExistence type="predicted"/>
<dbReference type="HOGENOM" id="CLU_053141_0_0_12"/>
<sequence>MKSWLLGMMHAHHGRNPDFADYDVSFLDESLPFDAAVEWAQGRVTLTPAHYRRLSDHMKLRAFTVGRLTQLDMVEKARRIYQKQLSGQNASMTDFVKTLQADADGVGYAGYYEMVYRTNIQTDYNAGRAMEMANNQPVALEFIGIEDSRQSDICASRSGVILPYNDPWWENNWPPLHYNCRSTVRAIYREEAESTGLMGKLKSVSSDSLKVVAHAEKPQGSFGKNPARNNQFWKVTASERFRINKALIDEELNGIVGQTICKDFDRIIPGYQNVPVAKGGVRYPDALPQDELKNIEIAKTLVEDKGYFIELRPNEALQGNVQYDGWLNGLERIEIKDFVTAKRSTMSGELAKAAEQAPNVAVRIHHRGQIDDLIRALGTRVPELKKGGRTISMLGVIFDGKIRYLTWDDLQDVGSIQKILTGLSD</sequence>
<dbReference type="KEGG" id="scc:Spico_0816"/>
<dbReference type="AlphaFoldDB" id="F4GHE1"/>
<dbReference type="OrthoDB" id="9813502at2"/>
<feature type="domain" description="Phage head morphogenesis" evidence="1">
    <location>
        <begin position="95"/>
        <end position="184"/>
    </location>
</feature>
<dbReference type="NCBIfam" id="TIGR01641">
    <property type="entry name" value="phageSPP1_gp7"/>
    <property type="match status" value="1"/>
</dbReference>
<accession>F4GHE1</accession>
<gene>
    <name evidence="2" type="ordered locus">Spico_0816</name>
</gene>
<dbReference type="Pfam" id="PF04233">
    <property type="entry name" value="Phage_Mu_F"/>
    <property type="match status" value="1"/>
</dbReference>
<evidence type="ECO:0000313" key="2">
    <source>
        <dbReference type="EMBL" id="AEC02040.1"/>
    </source>
</evidence>
<dbReference type="STRING" id="760011.Spico_0816"/>
<evidence type="ECO:0000259" key="1">
    <source>
        <dbReference type="Pfam" id="PF04233"/>
    </source>
</evidence>